<feature type="transmembrane region" description="Helical" evidence="2">
    <location>
        <begin position="32"/>
        <end position="58"/>
    </location>
</feature>
<evidence type="ECO:0000313" key="5">
    <source>
        <dbReference type="Proteomes" id="UP001597299"/>
    </source>
</evidence>
<dbReference type="SUPFAM" id="SSF56317">
    <property type="entry name" value="Carbon-nitrogen hydrolase"/>
    <property type="match status" value="1"/>
</dbReference>
<dbReference type="EMBL" id="JBHUHD010000004">
    <property type="protein sequence ID" value="MFD2143703.1"/>
    <property type="molecule type" value="Genomic_DNA"/>
</dbReference>
<dbReference type="InterPro" id="IPR003010">
    <property type="entry name" value="C-N_Hydrolase"/>
</dbReference>
<dbReference type="RefSeq" id="WP_213356606.1">
    <property type="nucleotide sequence ID" value="NZ_JAHBGB010000046.1"/>
</dbReference>
<feature type="transmembrane region" description="Helical" evidence="2">
    <location>
        <begin position="99"/>
        <end position="121"/>
    </location>
</feature>
<comment type="caution">
    <text evidence="4">The sequence shown here is derived from an EMBL/GenBank/DDBJ whole genome shotgun (WGS) entry which is preliminary data.</text>
</comment>
<evidence type="ECO:0000256" key="1">
    <source>
        <dbReference type="SAM" id="MobiDB-lite"/>
    </source>
</evidence>
<feature type="transmembrane region" description="Helical" evidence="2">
    <location>
        <begin position="165"/>
        <end position="192"/>
    </location>
</feature>
<organism evidence="4 5">
    <name type="scientific">Ancylobacter oerskovii</name>
    <dbReference type="NCBI Taxonomy" id="459519"/>
    <lineage>
        <taxon>Bacteria</taxon>
        <taxon>Pseudomonadati</taxon>
        <taxon>Pseudomonadota</taxon>
        <taxon>Alphaproteobacteria</taxon>
        <taxon>Hyphomicrobiales</taxon>
        <taxon>Xanthobacteraceae</taxon>
        <taxon>Ancylobacter</taxon>
    </lineage>
</organism>
<proteinExistence type="predicted"/>
<keyword evidence="5" id="KW-1185">Reference proteome</keyword>
<evidence type="ECO:0000313" key="4">
    <source>
        <dbReference type="EMBL" id="MFD2143703.1"/>
    </source>
</evidence>
<dbReference type="Gene3D" id="3.60.110.10">
    <property type="entry name" value="Carbon-nitrogen hydrolase"/>
    <property type="match status" value="1"/>
</dbReference>
<feature type="transmembrane region" description="Helical" evidence="2">
    <location>
        <begin position="133"/>
        <end position="153"/>
    </location>
</feature>
<feature type="region of interest" description="Disordered" evidence="1">
    <location>
        <begin position="1"/>
        <end position="23"/>
    </location>
</feature>
<dbReference type="Proteomes" id="UP001597299">
    <property type="component" value="Unassembled WGS sequence"/>
</dbReference>
<dbReference type="Pfam" id="PF00795">
    <property type="entry name" value="CN_hydrolase"/>
    <property type="match status" value="1"/>
</dbReference>
<evidence type="ECO:0000256" key="2">
    <source>
        <dbReference type="SAM" id="Phobius"/>
    </source>
</evidence>
<dbReference type="NCBIfam" id="NF010398">
    <property type="entry name" value="PRK13825.1-2"/>
    <property type="match status" value="1"/>
</dbReference>
<gene>
    <name evidence="4" type="ORF">ACFSNC_25270</name>
</gene>
<keyword evidence="2" id="KW-0812">Transmembrane</keyword>
<dbReference type="InterPro" id="IPR036526">
    <property type="entry name" value="C-N_Hydrolase_sf"/>
</dbReference>
<keyword evidence="2" id="KW-0472">Membrane</keyword>
<evidence type="ECO:0000259" key="3">
    <source>
        <dbReference type="PROSITE" id="PS50263"/>
    </source>
</evidence>
<dbReference type="PROSITE" id="PS50263">
    <property type="entry name" value="CN_HYDROLASE"/>
    <property type="match status" value="1"/>
</dbReference>
<sequence length="412" mass="45006">MTPAISGRSPTPAFSVWRGRSSPSIPDRWRPALLVAAAIAIGWVGWSGHALTLPCAMLFPALWAWAPNRVTAAAVSMGYFLAASRGLPQGIATFFTSDLWLGVLLWLGASLSFVLVQTALWTPHPGMKRALRFLLATGLMAVPPFGIVGWAQPATAAGVLFPGCGWWGLAATMISLAMLTMAWWCLVGILLASAWLWSAAHWEPPVAPPAWTGIEMTKGARLGRDASIEQHRELIRLVLQAVGVAKAHVVVLPENAIGIWTPTVEHLWRDMLEGRDLMVIAGAMRVDHGGYDSIMVGITTEGRNVIYRARMPVPVAMWQPWRWITGETGGARAHFFANPTVEFGGNRLAPLICYEQLVLWPVLESMLYQPDLLVGISNAWWAGNSSIPSVQRVSLQAWARLFDRPLVISVNM</sequence>
<name>A0ABW4Z5Z9_9HYPH</name>
<feature type="transmembrane region" description="Helical" evidence="2">
    <location>
        <begin position="70"/>
        <end position="87"/>
    </location>
</feature>
<feature type="domain" description="CN hydrolase" evidence="3">
    <location>
        <begin position="207"/>
        <end position="412"/>
    </location>
</feature>
<keyword evidence="2" id="KW-1133">Transmembrane helix</keyword>
<accession>A0ABW4Z5Z9</accession>
<reference evidence="5" key="1">
    <citation type="journal article" date="2019" name="Int. J. Syst. Evol. Microbiol.">
        <title>The Global Catalogue of Microorganisms (GCM) 10K type strain sequencing project: providing services to taxonomists for standard genome sequencing and annotation.</title>
        <authorList>
            <consortium name="The Broad Institute Genomics Platform"/>
            <consortium name="The Broad Institute Genome Sequencing Center for Infectious Disease"/>
            <person name="Wu L."/>
            <person name="Ma J."/>
        </authorList>
    </citation>
    <scope>NUCLEOTIDE SEQUENCE [LARGE SCALE GENOMIC DNA]</scope>
    <source>
        <strain evidence="5">CCM 7435</strain>
    </source>
</reference>
<protein>
    <submittedName>
        <fullName evidence="4">Conjugal transfer protein TraB</fullName>
    </submittedName>
</protein>